<dbReference type="EMBL" id="SOCA01000001">
    <property type="protein sequence ID" value="TDU81390.1"/>
    <property type="molecule type" value="Genomic_DNA"/>
</dbReference>
<dbReference type="Proteomes" id="UP000295662">
    <property type="component" value="Unassembled WGS sequence"/>
</dbReference>
<reference evidence="2 3" key="1">
    <citation type="submission" date="2019-03" db="EMBL/GenBank/DDBJ databases">
        <title>Genomic Encyclopedia of Archaeal and Bacterial Type Strains, Phase II (KMG-II): from individual species to whole genera.</title>
        <authorList>
            <person name="Goeker M."/>
        </authorList>
    </citation>
    <scope>NUCLEOTIDE SEQUENCE [LARGE SCALE GENOMIC DNA]</scope>
    <source>
        <strain evidence="2 3">ATCC 25309</strain>
    </source>
</reference>
<comment type="caution">
    <text evidence="2">The sequence shown here is derived from an EMBL/GenBank/DDBJ whole genome shotgun (WGS) entry which is preliminary data.</text>
</comment>
<evidence type="ECO:0000259" key="1">
    <source>
        <dbReference type="Pfam" id="PF01272"/>
    </source>
</evidence>
<dbReference type="Pfam" id="PF01272">
    <property type="entry name" value="GreA_GreB"/>
    <property type="match status" value="1"/>
</dbReference>
<keyword evidence="2" id="KW-0648">Protein biosynthesis</keyword>
<protein>
    <submittedName>
        <fullName evidence="2">Transcription elongation factor GreA/transcription elongation factor GreB</fullName>
    </submittedName>
</protein>
<dbReference type="GO" id="GO:0032784">
    <property type="term" value="P:regulation of DNA-templated transcription elongation"/>
    <property type="evidence" value="ECO:0007669"/>
    <property type="project" value="InterPro"/>
</dbReference>
<feature type="domain" description="Transcription elongation factor GreA/GreB C-terminal" evidence="1">
    <location>
        <begin position="19"/>
        <end position="79"/>
    </location>
</feature>
<dbReference type="GO" id="GO:0003677">
    <property type="term" value="F:DNA binding"/>
    <property type="evidence" value="ECO:0007669"/>
    <property type="project" value="InterPro"/>
</dbReference>
<dbReference type="AlphaFoldDB" id="A0A4R7SQ76"/>
<keyword evidence="3" id="KW-1185">Reference proteome</keyword>
<keyword evidence="2" id="KW-0251">Elongation factor</keyword>
<accession>A0A4R7SQ76</accession>
<dbReference type="GO" id="GO:0003746">
    <property type="term" value="F:translation elongation factor activity"/>
    <property type="evidence" value="ECO:0007669"/>
    <property type="project" value="UniProtKB-KW"/>
</dbReference>
<dbReference type="InterPro" id="IPR001437">
    <property type="entry name" value="Tscrpt_elong_fac_GreA/B_C"/>
</dbReference>
<dbReference type="InterPro" id="IPR036953">
    <property type="entry name" value="GreA/GreB_C_sf"/>
</dbReference>
<evidence type="ECO:0000313" key="2">
    <source>
        <dbReference type="EMBL" id="TDU81390.1"/>
    </source>
</evidence>
<dbReference type="SUPFAM" id="SSF54534">
    <property type="entry name" value="FKBP-like"/>
    <property type="match status" value="1"/>
</dbReference>
<organism evidence="2 3">
    <name type="scientific">Prosthecobacter fusiformis</name>
    <dbReference type="NCBI Taxonomy" id="48464"/>
    <lineage>
        <taxon>Bacteria</taxon>
        <taxon>Pseudomonadati</taxon>
        <taxon>Verrucomicrobiota</taxon>
        <taxon>Verrucomicrobiia</taxon>
        <taxon>Verrucomicrobiales</taxon>
        <taxon>Verrucomicrobiaceae</taxon>
        <taxon>Prosthecobacter</taxon>
    </lineage>
</organism>
<name>A0A4R7SQ76_9BACT</name>
<proteinExistence type="predicted"/>
<evidence type="ECO:0000313" key="3">
    <source>
        <dbReference type="Proteomes" id="UP000295662"/>
    </source>
</evidence>
<dbReference type="Gene3D" id="3.10.50.30">
    <property type="entry name" value="Transcription elongation factor, GreA/GreB, C-terminal domain"/>
    <property type="match status" value="1"/>
</dbReference>
<gene>
    <name evidence="2" type="ORF">EI77_00698</name>
</gene>
<sequence length="85" mass="9510">MIQINYYDRIQLRSLNESEDSEDAELHIQIVPAYEADAATGRISVDAPVARAVLHRHIGETVNVRAQGQTIPMRIVTIEKHESSA</sequence>
<dbReference type="RefSeq" id="WP_166647007.1">
    <property type="nucleotide sequence ID" value="NZ_SOCA01000001.1"/>
</dbReference>